<accession>A0A2H0NCR6</accession>
<organism evidence="1 2">
    <name type="scientific">Candidatus Komeilibacteria bacterium CG11_big_fil_rev_8_21_14_0_20_36_20</name>
    <dbReference type="NCBI Taxonomy" id="1974477"/>
    <lineage>
        <taxon>Bacteria</taxon>
        <taxon>Candidatus Komeiliibacteriota</taxon>
    </lineage>
</organism>
<evidence type="ECO:0000313" key="1">
    <source>
        <dbReference type="EMBL" id="PIR06677.1"/>
    </source>
</evidence>
<evidence type="ECO:0000313" key="2">
    <source>
        <dbReference type="Proteomes" id="UP000230564"/>
    </source>
</evidence>
<protein>
    <submittedName>
        <fullName evidence="1">Uncharacterized protein</fullName>
    </submittedName>
</protein>
<dbReference type="EMBL" id="PCWQ01000011">
    <property type="protein sequence ID" value="PIR06677.1"/>
    <property type="molecule type" value="Genomic_DNA"/>
</dbReference>
<gene>
    <name evidence="1" type="ORF">COV55_02890</name>
</gene>
<proteinExistence type="predicted"/>
<dbReference type="AlphaFoldDB" id="A0A2H0NCR6"/>
<comment type="caution">
    <text evidence="1">The sequence shown here is derived from an EMBL/GenBank/DDBJ whole genome shotgun (WGS) entry which is preliminary data.</text>
</comment>
<dbReference type="Proteomes" id="UP000230564">
    <property type="component" value="Unassembled WGS sequence"/>
</dbReference>
<reference evidence="1 2" key="1">
    <citation type="submission" date="2017-09" db="EMBL/GenBank/DDBJ databases">
        <title>Depth-based differentiation of microbial function through sediment-hosted aquifers and enrichment of novel symbionts in the deep terrestrial subsurface.</title>
        <authorList>
            <person name="Probst A.J."/>
            <person name="Ladd B."/>
            <person name="Jarett J.K."/>
            <person name="Geller-Mcgrath D.E."/>
            <person name="Sieber C.M."/>
            <person name="Emerson J.B."/>
            <person name="Anantharaman K."/>
            <person name="Thomas B.C."/>
            <person name="Malmstrom R."/>
            <person name="Stieglmeier M."/>
            <person name="Klingl A."/>
            <person name="Woyke T."/>
            <person name="Ryan C.M."/>
            <person name="Banfield J.F."/>
        </authorList>
    </citation>
    <scope>NUCLEOTIDE SEQUENCE [LARGE SCALE GENOMIC DNA]</scope>
    <source>
        <strain evidence="1">CG11_big_fil_rev_8_21_14_0_20_36_20</strain>
    </source>
</reference>
<sequence>MAVVNYKTITNHPDYKKIQWSGLNSGDEGNVANFADFPDKTVQIEGTINDAVTLEGTNDSTFNVCTDSQGNQISLTSAGSRLVAENFEGIKPVVAAGTSSGVKITITMAK</sequence>
<name>A0A2H0NCR6_9BACT</name>